<keyword evidence="10" id="KW-1185">Reference proteome</keyword>
<keyword evidence="2" id="KW-0436">Ligase</keyword>
<dbReference type="RefSeq" id="WP_092648411.1">
    <property type="nucleotide sequence ID" value="NZ_LT629792.1"/>
</dbReference>
<organism evidence="9 10">
    <name type="scientific">Schaalia radingae</name>
    <dbReference type="NCBI Taxonomy" id="131110"/>
    <lineage>
        <taxon>Bacteria</taxon>
        <taxon>Bacillati</taxon>
        <taxon>Actinomycetota</taxon>
        <taxon>Actinomycetes</taxon>
        <taxon>Actinomycetales</taxon>
        <taxon>Actinomycetaceae</taxon>
        <taxon>Schaalia</taxon>
    </lineage>
</organism>
<evidence type="ECO:0000256" key="4">
    <source>
        <dbReference type="ARBA" id="ARBA00023098"/>
    </source>
</evidence>
<dbReference type="PANTHER" id="PTHR43272">
    <property type="entry name" value="LONG-CHAIN-FATTY-ACID--COA LIGASE"/>
    <property type="match status" value="1"/>
</dbReference>
<accession>A0ABY0V6C5</accession>
<sequence length="674" mass="73222">MAHSSSEPDSNADEQVVVEPAGQESPSSIGVEEATSAFTSSQLRLPSGDSIDAGESEDESEPVSTDALEWRAPVLVRIDEHTTIPYLLQRRVQRSPRKPIIERKLSMGDTWRPMSAAHFYEDVQRTSAGLIAMGLEFGDRVAVMSHTRYEWTLLDFACWCAGLVPVPIYETSSIEQIAFILRDTQARVAITETITMAELVRAAASSQSQDVTVLSLDSEAIQTIQDGGAQVRRTVLTGRMAQLTTDSIATIVYTSGTTGRPKGTVLTHGNFTELAVNSHRWMPEIAAGEDSRLLLFLPLAHVFARFLQVFQISGGGVLGHSPDTKNLLPDLASFRPSYLLVVPRVLEKIYNSADAQAGSGPQRKVFRWAAHVAVEYSRALDTPEGPSRSLRSQRMVADKLVYQKLLKLVGGNASYIVSGGAPLSTHLAHFYRGIGLPVLEGYGLTETVGPVSVNTPRLTKIGTVGPPLPPLSIKISDQGEVLIKGCSVFQGYHNMPDETAQALTEDGWFRTGDLGSLDRDGYVRITGRAKELIVTAGGKNVSPATLEDPLRSHPLISQVVVVGDKRPFVAALITLDEEMLPVWLKNHGLPAMSVAEASTNVEVQASLERAVERANAHVSRAESIRAIRVLTSDFTEANGMLTPSLKVKRAVVTKRFEAVINDIYGGPLEEDQDK</sequence>
<dbReference type="InterPro" id="IPR000873">
    <property type="entry name" value="AMP-dep_synth/lig_dom"/>
</dbReference>
<dbReference type="PANTHER" id="PTHR43272:SF32">
    <property type="entry name" value="AMP-DEPENDENT SYNTHETASE_LIGASE DOMAIN-CONTAINING PROTEIN"/>
    <property type="match status" value="1"/>
</dbReference>
<evidence type="ECO:0000313" key="10">
    <source>
        <dbReference type="Proteomes" id="UP000198976"/>
    </source>
</evidence>
<comment type="similarity">
    <text evidence="1">Belongs to the ATP-dependent AMP-binding enzyme family.</text>
</comment>
<keyword evidence="4" id="KW-0443">Lipid metabolism</keyword>
<evidence type="ECO:0000259" key="8">
    <source>
        <dbReference type="Pfam" id="PF00501"/>
    </source>
</evidence>
<gene>
    <name evidence="9" type="ORF">SAMN04489714_0695</name>
</gene>
<dbReference type="SUPFAM" id="SSF56801">
    <property type="entry name" value="Acetyl-CoA synthetase-like"/>
    <property type="match status" value="1"/>
</dbReference>
<dbReference type="Gene3D" id="3.40.50.12780">
    <property type="entry name" value="N-terminal domain of ligase-like"/>
    <property type="match status" value="1"/>
</dbReference>
<evidence type="ECO:0000256" key="5">
    <source>
        <dbReference type="ARBA" id="ARBA00024484"/>
    </source>
</evidence>
<feature type="compositionally biased region" description="Acidic residues" evidence="7">
    <location>
        <begin position="52"/>
        <end position="61"/>
    </location>
</feature>
<evidence type="ECO:0000256" key="1">
    <source>
        <dbReference type="ARBA" id="ARBA00006432"/>
    </source>
</evidence>
<evidence type="ECO:0000256" key="7">
    <source>
        <dbReference type="SAM" id="MobiDB-lite"/>
    </source>
</evidence>
<protein>
    <recommendedName>
        <fullName evidence="6">Acyl-CoA synthetase</fullName>
    </recommendedName>
</protein>
<dbReference type="Gene3D" id="3.30.300.30">
    <property type="match status" value="1"/>
</dbReference>
<feature type="domain" description="AMP-dependent synthetase/ligase" evidence="8">
    <location>
        <begin position="88"/>
        <end position="493"/>
    </location>
</feature>
<dbReference type="Proteomes" id="UP000198976">
    <property type="component" value="Chromosome I"/>
</dbReference>
<evidence type="ECO:0000256" key="2">
    <source>
        <dbReference type="ARBA" id="ARBA00022598"/>
    </source>
</evidence>
<name>A0ABY0V6C5_9ACTO</name>
<dbReference type="InterPro" id="IPR045851">
    <property type="entry name" value="AMP-bd_C_sf"/>
</dbReference>
<proteinExistence type="inferred from homology"/>
<comment type="catalytic activity">
    <reaction evidence="5">
        <text>a long-chain fatty acid + ATP + CoA = a long-chain fatty acyl-CoA + AMP + diphosphate</text>
        <dbReference type="Rhea" id="RHEA:15421"/>
        <dbReference type="ChEBI" id="CHEBI:30616"/>
        <dbReference type="ChEBI" id="CHEBI:33019"/>
        <dbReference type="ChEBI" id="CHEBI:57287"/>
        <dbReference type="ChEBI" id="CHEBI:57560"/>
        <dbReference type="ChEBI" id="CHEBI:83139"/>
        <dbReference type="ChEBI" id="CHEBI:456215"/>
        <dbReference type="EC" id="6.2.1.3"/>
    </reaction>
    <physiologicalReaction direction="left-to-right" evidence="5">
        <dbReference type="Rhea" id="RHEA:15422"/>
    </physiologicalReaction>
</comment>
<evidence type="ECO:0000256" key="3">
    <source>
        <dbReference type="ARBA" id="ARBA00022832"/>
    </source>
</evidence>
<keyword evidence="3" id="KW-0276">Fatty acid metabolism</keyword>
<dbReference type="EMBL" id="LT629792">
    <property type="protein sequence ID" value="SDT89896.1"/>
    <property type="molecule type" value="Genomic_DNA"/>
</dbReference>
<dbReference type="Pfam" id="PF00501">
    <property type="entry name" value="AMP-binding"/>
    <property type="match status" value="1"/>
</dbReference>
<feature type="region of interest" description="Disordered" evidence="7">
    <location>
        <begin position="1"/>
        <end position="66"/>
    </location>
</feature>
<dbReference type="Pfam" id="PF23562">
    <property type="entry name" value="AMP-binding_C_3"/>
    <property type="match status" value="1"/>
</dbReference>
<dbReference type="PROSITE" id="PS00455">
    <property type="entry name" value="AMP_BINDING"/>
    <property type="match status" value="1"/>
</dbReference>
<evidence type="ECO:0000256" key="6">
    <source>
        <dbReference type="ARBA" id="ARBA00032875"/>
    </source>
</evidence>
<dbReference type="CDD" id="cd05907">
    <property type="entry name" value="VL_LC_FACS_like"/>
    <property type="match status" value="1"/>
</dbReference>
<dbReference type="InterPro" id="IPR020845">
    <property type="entry name" value="AMP-binding_CS"/>
</dbReference>
<reference evidence="9 10" key="1">
    <citation type="submission" date="2016-10" db="EMBL/GenBank/DDBJ databases">
        <authorList>
            <person name="Varghese N."/>
            <person name="Submissions S."/>
        </authorList>
    </citation>
    <scope>NUCLEOTIDE SEQUENCE [LARGE SCALE GENOMIC DNA]</scope>
    <source>
        <strain evidence="9 10">DSM 9169</strain>
    </source>
</reference>
<evidence type="ECO:0000313" key="9">
    <source>
        <dbReference type="EMBL" id="SDT89896.1"/>
    </source>
</evidence>
<dbReference type="InterPro" id="IPR042099">
    <property type="entry name" value="ANL_N_sf"/>
</dbReference>